<dbReference type="WBParaSite" id="PS1159_v2.g1460.t1">
    <property type="protein sequence ID" value="PS1159_v2.g1460.t1"/>
    <property type="gene ID" value="PS1159_v2.g1460"/>
</dbReference>
<proteinExistence type="predicted"/>
<sequence length="307" mass="35005">MKHLLCFTFVIFILLILIFNPYTPLSLLHIARSSHRSKPEPEYPDLIITVKTTHSYHRTRIPHIVDTWFQLAPNDIYFISDSSDTELNQTVGGHLINSHCASGHRASALACKMNRELRVFIEKNAKWSCHFDDDNYVNVPLLKQELLKFDYNIPYYLGKTSTAEPMTIYEGSAGSKPFWFGTGGAGVCLSQAALQKATPRILNNGFRTLAGKFRLPDDVTLGFLMVNVLGIELTEMKNFHSHLETLYVIPVEELQNQPVLSGGTMQYENDNLVAIPYMFEPRQDPLKFRSLHCHLFPEKCEQQNLIS</sequence>
<accession>A0AC35F727</accession>
<evidence type="ECO:0000313" key="1">
    <source>
        <dbReference type="Proteomes" id="UP000887580"/>
    </source>
</evidence>
<dbReference type="Proteomes" id="UP000887580">
    <property type="component" value="Unplaced"/>
</dbReference>
<evidence type="ECO:0000313" key="2">
    <source>
        <dbReference type="WBParaSite" id="PS1159_v2.g1460.t1"/>
    </source>
</evidence>
<reference evidence="2" key="1">
    <citation type="submission" date="2022-11" db="UniProtKB">
        <authorList>
            <consortium name="WormBaseParasite"/>
        </authorList>
    </citation>
    <scope>IDENTIFICATION</scope>
</reference>
<protein>
    <submittedName>
        <fullName evidence="2">Fringe</fullName>
    </submittedName>
</protein>
<organism evidence="1 2">
    <name type="scientific">Panagrolaimus sp. PS1159</name>
    <dbReference type="NCBI Taxonomy" id="55785"/>
    <lineage>
        <taxon>Eukaryota</taxon>
        <taxon>Metazoa</taxon>
        <taxon>Ecdysozoa</taxon>
        <taxon>Nematoda</taxon>
        <taxon>Chromadorea</taxon>
        <taxon>Rhabditida</taxon>
        <taxon>Tylenchina</taxon>
        <taxon>Panagrolaimomorpha</taxon>
        <taxon>Panagrolaimoidea</taxon>
        <taxon>Panagrolaimidae</taxon>
        <taxon>Panagrolaimus</taxon>
    </lineage>
</organism>
<name>A0AC35F727_9BILA</name>